<dbReference type="GO" id="GO:0046872">
    <property type="term" value="F:metal ion binding"/>
    <property type="evidence" value="ECO:0007669"/>
    <property type="project" value="UniProtKB-KW"/>
</dbReference>
<evidence type="ECO:0000256" key="4">
    <source>
        <dbReference type="ARBA" id="ARBA00011245"/>
    </source>
</evidence>
<comment type="catalytic activity">
    <reaction evidence="13 14">
        <text>coproporphyrinogen III + 2 S-adenosyl-L-methionine = protoporphyrinogen IX + 2 5'-deoxyadenosine + 2 L-methionine + 2 CO2</text>
        <dbReference type="Rhea" id="RHEA:15425"/>
        <dbReference type="ChEBI" id="CHEBI:16526"/>
        <dbReference type="ChEBI" id="CHEBI:17319"/>
        <dbReference type="ChEBI" id="CHEBI:57307"/>
        <dbReference type="ChEBI" id="CHEBI:57309"/>
        <dbReference type="ChEBI" id="CHEBI:57844"/>
        <dbReference type="ChEBI" id="CHEBI:59789"/>
        <dbReference type="EC" id="1.3.98.3"/>
    </reaction>
</comment>
<dbReference type="InterPro" id="IPR004558">
    <property type="entry name" value="Coprogen_oxidase_HemN"/>
</dbReference>
<dbReference type="OrthoDB" id="9808022at2"/>
<dbReference type="PROSITE" id="PS51918">
    <property type="entry name" value="RADICAL_SAM"/>
    <property type="match status" value="1"/>
</dbReference>
<dbReference type="GO" id="GO:0051539">
    <property type="term" value="F:4 iron, 4 sulfur cluster binding"/>
    <property type="evidence" value="ECO:0007669"/>
    <property type="project" value="UniProtKB-KW"/>
</dbReference>
<comment type="subunit">
    <text evidence="4">Monomer.</text>
</comment>
<feature type="domain" description="Radical SAM core" evidence="17">
    <location>
        <begin position="45"/>
        <end position="279"/>
    </location>
</feature>
<evidence type="ECO:0000256" key="13">
    <source>
        <dbReference type="ARBA" id="ARBA00048321"/>
    </source>
</evidence>
<keyword evidence="10 14" id="KW-0408">Iron</keyword>
<comment type="similarity">
    <text evidence="3 14">Belongs to the anaerobic coproporphyrinogen-III oxidase family.</text>
</comment>
<keyword evidence="11 14" id="KW-0411">Iron-sulfur</keyword>
<comment type="cofactor">
    <cofactor evidence="14 16">
        <name>[4Fe-4S] cluster</name>
        <dbReference type="ChEBI" id="CHEBI:49883"/>
    </cofactor>
    <text evidence="14 16">Binds 1 [4Fe-4S] cluster. The cluster is coordinated with 3 cysteines and an exchangeable S-adenosyl-L-methionine.</text>
</comment>
<comment type="pathway">
    <text evidence="2 14">Porphyrin-containing compound metabolism; protoporphyrin-IX biosynthesis; protoporphyrinogen-IX from coproporphyrinogen-III (AdoMet route): step 1/1.</text>
</comment>
<evidence type="ECO:0000256" key="6">
    <source>
        <dbReference type="ARBA" id="ARBA00022490"/>
    </source>
</evidence>
<feature type="binding site" evidence="15">
    <location>
        <position position="183"/>
    </location>
    <ligand>
        <name>S-adenosyl-L-methionine</name>
        <dbReference type="ChEBI" id="CHEBI:59789"/>
        <label>2</label>
    </ligand>
</feature>
<dbReference type="Gene3D" id="1.10.10.920">
    <property type="match status" value="1"/>
</dbReference>
<dbReference type="SFLD" id="SFLDG01065">
    <property type="entry name" value="anaerobic_coproporphyrinogen-I"/>
    <property type="match status" value="1"/>
</dbReference>
<evidence type="ECO:0000256" key="7">
    <source>
        <dbReference type="ARBA" id="ARBA00022691"/>
    </source>
</evidence>
<dbReference type="EC" id="1.3.98.3" evidence="14"/>
<dbReference type="NCBIfam" id="TIGR00538">
    <property type="entry name" value="hemN"/>
    <property type="match status" value="1"/>
</dbReference>
<protein>
    <recommendedName>
        <fullName evidence="14">Coproporphyrinogen-III oxidase</fullName>
        <ecNumber evidence="14">1.3.98.3</ecNumber>
    </recommendedName>
</protein>
<dbReference type="Proteomes" id="UP000244912">
    <property type="component" value="Unassembled WGS sequence"/>
</dbReference>
<evidence type="ECO:0000256" key="14">
    <source>
        <dbReference type="PIRNR" id="PIRNR000167"/>
    </source>
</evidence>
<feature type="binding site" evidence="16">
    <location>
        <position position="67"/>
    </location>
    <ligand>
        <name>[4Fe-4S] cluster</name>
        <dbReference type="ChEBI" id="CHEBI:49883"/>
        <note>4Fe-4S-S-AdoMet</note>
    </ligand>
</feature>
<dbReference type="CDD" id="cd01335">
    <property type="entry name" value="Radical_SAM"/>
    <property type="match status" value="1"/>
</dbReference>
<feature type="binding site" evidence="15">
    <location>
        <position position="171"/>
    </location>
    <ligand>
        <name>S-adenosyl-L-methionine</name>
        <dbReference type="ChEBI" id="CHEBI:59789"/>
        <label>2</label>
    </ligand>
</feature>
<dbReference type="GO" id="GO:0006782">
    <property type="term" value="P:protoporphyrinogen IX biosynthetic process"/>
    <property type="evidence" value="ECO:0007669"/>
    <property type="project" value="UniProtKB-UniPathway"/>
</dbReference>
<evidence type="ECO:0000256" key="12">
    <source>
        <dbReference type="ARBA" id="ARBA00023244"/>
    </source>
</evidence>
<evidence type="ECO:0000256" key="5">
    <source>
        <dbReference type="ARBA" id="ARBA00022485"/>
    </source>
</evidence>
<dbReference type="GO" id="GO:0005737">
    <property type="term" value="C:cytoplasm"/>
    <property type="evidence" value="ECO:0007669"/>
    <property type="project" value="UniProtKB-SubCell"/>
</dbReference>
<evidence type="ECO:0000259" key="17">
    <source>
        <dbReference type="PROSITE" id="PS51918"/>
    </source>
</evidence>
<dbReference type="UniPathway" id="UPA00251">
    <property type="reaction ID" value="UER00323"/>
</dbReference>
<dbReference type="PIRSF" id="PIRSF000167">
    <property type="entry name" value="HemN"/>
    <property type="match status" value="1"/>
</dbReference>
<organism evidence="18 19">
    <name type="scientific">Palleronia abyssalis</name>
    <dbReference type="NCBI Taxonomy" id="1501240"/>
    <lineage>
        <taxon>Bacteria</taxon>
        <taxon>Pseudomonadati</taxon>
        <taxon>Pseudomonadota</taxon>
        <taxon>Alphaproteobacteria</taxon>
        <taxon>Rhodobacterales</taxon>
        <taxon>Roseobacteraceae</taxon>
        <taxon>Palleronia</taxon>
    </lineage>
</organism>
<keyword evidence="8 14" id="KW-0479">Metal-binding</keyword>
<evidence type="ECO:0000256" key="3">
    <source>
        <dbReference type="ARBA" id="ARBA00005493"/>
    </source>
</evidence>
<dbReference type="SUPFAM" id="SSF102114">
    <property type="entry name" value="Radical SAM enzymes"/>
    <property type="match status" value="1"/>
</dbReference>
<evidence type="ECO:0000256" key="1">
    <source>
        <dbReference type="ARBA" id="ARBA00004496"/>
    </source>
</evidence>
<keyword evidence="6 14" id="KW-0963">Cytoplasm</keyword>
<feature type="binding site" evidence="15">
    <location>
        <position position="111"/>
    </location>
    <ligand>
        <name>S-adenosyl-L-methionine</name>
        <dbReference type="ChEBI" id="CHEBI:59789"/>
        <label>1</label>
    </ligand>
</feature>
<evidence type="ECO:0000313" key="18">
    <source>
        <dbReference type="EMBL" id="SPJ25036.1"/>
    </source>
</evidence>
<dbReference type="RefSeq" id="WP_108894838.1">
    <property type="nucleotide sequence ID" value="NZ_ONZF01000006.1"/>
</dbReference>
<evidence type="ECO:0000313" key="19">
    <source>
        <dbReference type="Proteomes" id="UP000244912"/>
    </source>
</evidence>
<evidence type="ECO:0000256" key="9">
    <source>
        <dbReference type="ARBA" id="ARBA00023002"/>
    </source>
</evidence>
<dbReference type="GO" id="GO:0004109">
    <property type="term" value="F:coproporphyrinogen oxidase activity"/>
    <property type="evidence" value="ECO:0007669"/>
    <property type="project" value="InterPro"/>
</dbReference>
<evidence type="ECO:0000256" key="16">
    <source>
        <dbReference type="PIRSR" id="PIRSR000167-2"/>
    </source>
</evidence>
<feature type="binding site" evidence="15">
    <location>
        <position position="242"/>
    </location>
    <ligand>
        <name>S-adenosyl-L-methionine</name>
        <dbReference type="ChEBI" id="CHEBI:59789"/>
        <label>2</label>
    </ligand>
</feature>
<dbReference type="SMART" id="SM00729">
    <property type="entry name" value="Elp3"/>
    <property type="match status" value="1"/>
</dbReference>
<keyword evidence="9 14" id="KW-0560">Oxidoreductase</keyword>
<feature type="binding site" evidence="15">
    <location>
        <position position="328"/>
    </location>
    <ligand>
        <name>S-adenosyl-L-methionine</name>
        <dbReference type="ChEBI" id="CHEBI:59789"/>
        <label>1</label>
    </ligand>
</feature>
<evidence type="ECO:0000256" key="10">
    <source>
        <dbReference type="ARBA" id="ARBA00023004"/>
    </source>
</evidence>
<evidence type="ECO:0000256" key="15">
    <source>
        <dbReference type="PIRSR" id="PIRSR000167-1"/>
    </source>
</evidence>
<feature type="binding site" evidence="15">
    <location>
        <position position="54"/>
    </location>
    <ligand>
        <name>S-adenosyl-L-methionine</name>
        <dbReference type="ChEBI" id="CHEBI:59789"/>
        <label>1</label>
    </ligand>
</feature>
<feature type="binding site" evidence="16">
    <location>
        <position position="64"/>
    </location>
    <ligand>
        <name>[4Fe-4S] cluster</name>
        <dbReference type="ChEBI" id="CHEBI:49883"/>
        <note>4Fe-4S-S-AdoMet</note>
    </ligand>
</feature>
<dbReference type="PANTHER" id="PTHR13932">
    <property type="entry name" value="COPROPORPHYRINIGEN III OXIDASE"/>
    <property type="match status" value="1"/>
</dbReference>
<feature type="binding site" evidence="15">
    <location>
        <begin position="66"/>
        <end position="68"/>
    </location>
    <ligand>
        <name>S-adenosyl-L-methionine</name>
        <dbReference type="ChEBI" id="CHEBI:59789"/>
        <label>2</label>
    </ligand>
</feature>
<dbReference type="InterPro" id="IPR007197">
    <property type="entry name" value="rSAM"/>
</dbReference>
<feature type="binding site" evidence="15">
    <location>
        <begin position="112"/>
        <end position="113"/>
    </location>
    <ligand>
        <name>S-adenosyl-L-methionine</name>
        <dbReference type="ChEBI" id="CHEBI:59789"/>
        <label>2</label>
    </ligand>
</feature>
<dbReference type="InterPro" id="IPR006638">
    <property type="entry name" value="Elp3/MiaA/NifB-like_rSAM"/>
</dbReference>
<sequence>MTQIDRLRRYGLFDARVPRYTSYPTAPVFAPEISAGFQEACLLTLDPSKPVSVYMHLPFCERLCWFCACHTQGTKSLSPVEGYVDAIAAELSLLADTRPDGTQMGMLHWGGGTPTILPPALIHKVAQAIQAVLPPSPQFEFSVETDPTMIDAAKVEALRACGMTRASIGIQDFAPEVQAAIGRPQSFGVTRRCVDMLRAAGVGSINADLVYGLPFQTAERFRTTVRRVLELAPDRIALFGYAHVPKISKRQRLIPTSALPGDEMRYTLSQEARGIFEQEGYVAVGIDHFAKPGDALARAATQGSLRRNFQGYTTDECETLIGLGASSISRFSQGYVQNASATSAYMKRISECQFAGARGYAFTQDDRLRGHVIERIMCDFRLDFSLLRTAFGEAAEALMPIHTQIARDFDGMVDLTPDRLTLRPEGTPLARLIAQRYDAHDPVGAQFSKAS</sequence>
<dbReference type="AlphaFoldDB" id="A0A2R8BY82"/>
<reference evidence="18 19" key="1">
    <citation type="submission" date="2018-03" db="EMBL/GenBank/DDBJ databases">
        <authorList>
            <person name="Keele B.F."/>
        </authorList>
    </citation>
    <scope>NUCLEOTIDE SEQUENCE [LARGE SCALE GENOMIC DNA]</scope>
    <source>
        <strain evidence="18 19">CECT 8504</strain>
    </source>
</reference>
<evidence type="ECO:0000256" key="2">
    <source>
        <dbReference type="ARBA" id="ARBA00004785"/>
    </source>
</evidence>
<dbReference type="SFLD" id="SFLDS00029">
    <property type="entry name" value="Radical_SAM"/>
    <property type="match status" value="1"/>
</dbReference>
<dbReference type="Pfam" id="PF04055">
    <property type="entry name" value="Radical_SAM"/>
    <property type="match status" value="1"/>
</dbReference>
<dbReference type="GO" id="GO:0051989">
    <property type="term" value="F:coproporphyrinogen dehydrogenase activity"/>
    <property type="evidence" value="ECO:0007669"/>
    <property type="project" value="UniProtKB-EC"/>
</dbReference>
<feature type="binding site" evidence="16">
    <location>
        <position position="60"/>
    </location>
    <ligand>
        <name>[4Fe-4S] cluster</name>
        <dbReference type="ChEBI" id="CHEBI:49883"/>
        <note>4Fe-4S-S-AdoMet</note>
    </ligand>
</feature>
<keyword evidence="5 14" id="KW-0004">4Fe-4S</keyword>
<gene>
    <name evidence="18" type="primary">hemN_2</name>
    <name evidence="18" type="ORF">PAA8504_02879</name>
</gene>
<accession>A0A2R8BY82</accession>
<evidence type="ECO:0000256" key="8">
    <source>
        <dbReference type="ARBA" id="ARBA00022723"/>
    </source>
</evidence>
<name>A0A2R8BY82_9RHOB</name>
<dbReference type="Gene3D" id="3.30.750.200">
    <property type="match status" value="1"/>
</dbReference>
<keyword evidence="7 14" id="KW-0949">S-adenosyl-L-methionine</keyword>
<evidence type="ECO:0000256" key="11">
    <source>
        <dbReference type="ARBA" id="ARBA00023014"/>
    </source>
</evidence>
<dbReference type="PANTHER" id="PTHR13932:SF6">
    <property type="entry name" value="OXYGEN-INDEPENDENT COPROPORPHYRINOGEN III OXIDASE"/>
    <property type="match status" value="1"/>
</dbReference>
<proteinExistence type="inferred from homology"/>
<dbReference type="InterPro" id="IPR058240">
    <property type="entry name" value="rSAM_sf"/>
</dbReference>
<keyword evidence="19" id="KW-1185">Reference proteome</keyword>
<feature type="binding site" evidence="15">
    <location>
        <position position="144"/>
    </location>
    <ligand>
        <name>S-adenosyl-L-methionine</name>
        <dbReference type="ChEBI" id="CHEBI:59789"/>
        <label>1</label>
    </ligand>
</feature>
<comment type="subcellular location">
    <subcellularLocation>
        <location evidence="1 14">Cytoplasm</location>
    </subcellularLocation>
</comment>
<feature type="binding site" evidence="15">
    <location>
        <position position="208"/>
    </location>
    <ligand>
        <name>S-adenosyl-L-methionine</name>
        <dbReference type="ChEBI" id="CHEBI:59789"/>
        <label>2</label>
    </ligand>
</feature>
<dbReference type="InterPro" id="IPR034505">
    <property type="entry name" value="Coproporphyrinogen-III_oxidase"/>
</dbReference>
<keyword evidence="12 14" id="KW-0627">Porphyrin biosynthesis</keyword>
<dbReference type="EMBL" id="ONZF01000006">
    <property type="protein sequence ID" value="SPJ25036.1"/>
    <property type="molecule type" value="Genomic_DNA"/>
</dbReference>